<feature type="domain" description="MATH" evidence="3">
    <location>
        <begin position="50"/>
        <end position="183"/>
    </location>
</feature>
<feature type="signal peptide" evidence="1">
    <location>
        <begin position="1"/>
        <end position="26"/>
    </location>
</feature>
<dbReference type="SUPFAM" id="SSF49599">
    <property type="entry name" value="TRAF domain-like"/>
    <property type="match status" value="1"/>
</dbReference>
<reference evidence="4 5" key="1">
    <citation type="journal article" date="2017" name="Curr. Biol.">
        <title>The Evolution of Venom by Co-option of Single-Copy Genes.</title>
        <authorList>
            <person name="Martinson E.O."/>
            <person name="Mrinalini"/>
            <person name="Kelkar Y.D."/>
            <person name="Chang C.H."/>
            <person name="Werren J.H."/>
        </authorList>
    </citation>
    <scope>NUCLEOTIDE SEQUENCE [LARGE SCALE GENOMIC DNA]</scope>
    <source>
        <strain evidence="4 5">Alberta</strain>
        <tissue evidence="4">Whole body</tissue>
    </source>
</reference>
<keyword evidence="1" id="KW-0732">Signal</keyword>
<evidence type="ECO:0008006" key="6">
    <source>
        <dbReference type="Google" id="ProtNLM"/>
    </source>
</evidence>
<feature type="domain" description="BTB" evidence="2">
    <location>
        <begin position="222"/>
        <end position="291"/>
    </location>
</feature>
<dbReference type="GO" id="GO:0030163">
    <property type="term" value="P:protein catabolic process"/>
    <property type="evidence" value="ECO:0007669"/>
    <property type="project" value="UniProtKB-ARBA"/>
</dbReference>
<evidence type="ECO:0000259" key="3">
    <source>
        <dbReference type="PROSITE" id="PS50144"/>
    </source>
</evidence>
<dbReference type="Pfam" id="PF22486">
    <property type="entry name" value="MATH_2"/>
    <property type="match status" value="1"/>
</dbReference>
<dbReference type="InterPro" id="IPR000210">
    <property type="entry name" value="BTB/POZ_dom"/>
</dbReference>
<dbReference type="SUPFAM" id="SSF54695">
    <property type="entry name" value="POZ domain"/>
    <property type="match status" value="1"/>
</dbReference>
<name>A0A232F801_9HYME</name>
<protein>
    <recommendedName>
        <fullName evidence="6">BTB domain-containing protein</fullName>
    </recommendedName>
</protein>
<dbReference type="SMART" id="SM00225">
    <property type="entry name" value="BTB"/>
    <property type="match status" value="1"/>
</dbReference>
<evidence type="ECO:0000256" key="1">
    <source>
        <dbReference type="SAM" id="SignalP"/>
    </source>
</evidence>
<evidence type="ECO:0000313" key="5">
    <source>
        <dbReference type="Proteomes" id="UP000215335"/>
    </source>
</evidence>
<dbReference type="InterPro" id="IPR011333">
    <property type="entry name" value="SKP1/BTB/POZ_sf"/>
</dbReference>
<dbReference type="PROSITE" id="PS50144">
    <property type="entry name" value="MATH"/>
    <property type="match status" value="1"/>
</dbReference>
<evidence type="ECO:0000313" key="4">
    <source>
        <dbReference type="EMBL" id="OXU26785.1"/>
    </source>
</evidence>
<dbReference type="Pfam" id="PF00651">
    <property type="entry name" value="BTB"/>
    <property type="match status" value="1"/>
</dbReference>
<dbReference type="PANTHER" id="PTHR24413">
    <property type="entry name" value="SPECKLE-TYPE POZ PROTEIN"/>
    <property type="match status" value="1"/>
</dbReference>
<comment type="caution">
    <text evidence="4">The sequence shown here is derived from an EMBL/GenBank/DDBJ whole genome shotgun (WGS) entry which is preliminary data.</text>
</comment>
<dbReference type="EMBL" id="NNAY01000724">
    <property type="protein sequence ID" value="OXU26785.1"/>
    <property type="molecule type" value="Genomic_DNA"/>
</dbReference>
<accession>A0A232F801</accession>
<proteinExistence type="predicted"/>
<dbReference type="CDD" id="cd14733">
    <property type="entry name" value="BACK"/>
    <property type="match status" value="1"/>
</dbReference>
<gene>
    <name evidence="4" type="ORF">TSAR_005301</name>
</gene>
<keyword evidence="5" id="KW-1185">Reference proteome</keyword>
<dbReference type="Proteomes" id="UP000215335">
    <property type="component" value="Unassembled WGS sequence"/>
</dbReference>
<dbReference type="Gene3D" id="2.60.210.10">
    <property type="entry name" value="Apoptosis, Tumor Necrosis Factor Receptor Associated Protein 2, Chain A"/>
    <property type="match status" value="1"/>
</dbReference>
<dbReference type="STRING" id="543379.A0A232F801"/>
<dbReference type="OrthoDB" id="6359816at2759"/>
<organism evidence="4 5">
    <name type="scientific">Trichomalopsis sarcophagae</name>
    <dbReference type="NCBI Taxonomy" id="543379"/>
    <lineage>
        <taxon>Eukaryota</taxon>
        <taxon>Metazoa</taxon>
        <taxon>Ecdysozoa</taxon>
        <taxon>Arthropoda</taxon>
        <taxon>Hexapoda</taxon>
        <taxon>Insecta</taxon>
        <taxon>Pterygota</taxon>
        <taxon>Neoptera</taxon>
        <taxon>Endopterygota</taxon>
        <taxon>Hymenoptera</taxon>
        <taxon>Apocrita</taxon>
        <taxon>Proctotrupomorpha</taxon>
        <taxon>Chalcidoidea</taxon>
        <taxon>Pteromalidae</taxon>
        <taxon>Pteromalinae</taxon>
        <taxon>Trichomalopsis</taxon>
    </lineage>
</organism>
<dbReference type="Gene3D" id="3.30.710.10">
    <property type="entry name" value="Potassium Channel Kv1.1, Chain A"/>
    <property type="match status" value="1"/>
</dbReference>
<dbReference type="InterPro" id="IPR008974">
    <property type="entry name" value="TRAF-like"/>
</dbReference>
<dbReference type="InterPro" id="IPR002083">
    <property type="entry name" value="MATH/TRAF_dom"/>
</dbReference>
<evidence type="ECO:0000259" key="2">
    <source>
        <dbReference type="PROSITE" id="PS50097"/>
    </source>
</evidence>
<feature type="chain" id="PRO_5013122075" description="BTB domain-containing protein" evidence="1">
    <location>
        <begin position="27"/>
        <end position="380"/>
    </location>
</feature>
<sequence length="380" mass="43730">MGGKMLGPMQSASLLGLILMLPFSLGTRRSYNPTTATNAEFGMTRMILASMNYTWTVSSFSVMMDRMETGQYVESSKFSPPDAKTHKFCLKLYPKGETEDIKEYVSLYLNYQDGWSDSVNIDLRFRLLNEQGQPFNDGMSFKNWEVKKNNGVGWRKYARQDWIKDRTNQALSSLDQITILLEFTVYIGYNMDSGQCRTVLREPPAERMSSDMYLFLDNAKYSDMTLVVKGIEMRAHKFVLAARSPTLNTLLDEAEQSMRMSHPVITIDDIDPRVMNEVLRYIYTGEIRTLEIRTRELLHAANELELVGLKEMCERQLCLNIRMDNAYDMLRLSVKYKADGLRLRSAKFIAAHFGEMSRMPSLLWQQIHNTGCISSALYVN</sequence>
<dbReference type="PROSITE" id="PS50097">
    <property type="entry name" value="BTB"/>
    <property type="match status" value="1"/>
</dbReference>
<dbReference type="AlphaFoldDB" id="A0A232F801"/>